<dbReference type="Proteomes" id="UP001244341">
    <property type="component" value="Chromosome 14b"/>
</dbReference>
<accession>A0ABY8UL59</accession>
<dbReference type="InterPro" id="IPR013784">
    <property type="entry name" value="Carb-bd-like_fold"/>
</dbReference>
<dbReference type="EMBL" id="CP126221">
    <property type="protein sequence ID" value="WIA22094.1"/>
    <property type="molecule type" value="Genomic_DNA"/>
</dbReference>
<protein>
    <submittedName>
        <fullName evidence="1">Uncharacterized protein</fullName>
    </submittedName>
</protein>
<evidence type="ECO:0000313" key="1">
    <source>
        <dbReference type="EMBL" id="WIA22094.1"/>
    </source>
</evidence>
<organism evidence="1 2">
    <name type="scientific">Tetradesmus obliquus</name>
    <name type="common">Green alga</name>
    <name type="synonym">Acutodesmus obliquus</name>
    <dbReference type="NCBI Taxonomy" id="3088"/>
    <lineage>
        <taxon>Eukaryota</taxon>
        <taxon>Viridiplantae</taxon>
        <taxon>Chlorophyta</taxon>
        <taxon>core chlorophytes</taxon>
        <taxon>Chlorophyceae</taxon>
        <taxon>CS clade</taxon>
        <taxon>Sphaeropleales</taxon>
        <taxon>Scenedesmaceae</taxon>
        <taxon>Tetradesmus</taxon>
    </lineage>
</organism>
<evidence type="ECO:0000313" key="2">
    <source>
        <dbReference type="Proteomes" id="UP001244341"/>
    </source>
</evidence>
<keyword evidence="2" id="KW-1185">Reference proteome</keyword>
<proteinExistence type="predicted"/>
<reference evidence="1 2" key="1">
    <citation type="submission" date="2023-05" db="EMBL/GenBank/DDBJ databases">
        <title>A 100% complete, gapless, phased diploid assembly of the Scenedesmus obliquus UTEX 3031 genome.</title>
        <authorList>
            <person name="Biondi T.C."/>
            <person name="Hanschen E.R."/>
            <person name="Kwon T."/>
            <person name="Eng W."/>
            <person name="Kruse C.P.S."/>
            <person name="Koehler S.I."/>
            <person name="Kunde Y."/>
            <person name="Gleasner C.D."/>
            <person name="You Mak K.T."/>
            <person name="Polle J."/>
            <person name="Hovde B.T."/>
            <person name="Starkenburg S.R."/>
        </authorList>
    </citation>
    <scope>NUCLEOTIDE SEQUENCE [LARGE SCALE GENOMIC DNA]</scope>
    <source>
        <strain evidence="1 2">DOE0152z</strain>
    </source>
</reference>
<gene>
    <name evidence="1" type="ORF">OEZ85_004436</name>
</gene>
<name>A0ABY8UL59_TETOB</name>
<dbReference type="SUPFAM" id="SSF49452">
    <property type="entry name" value="Starch-binding domain-like"/>
    <property type="match status" value="1"/>
</dbReference>
<dbReference type="InterPro" id="IPR013783">
    <property type="entry name" value="Ig-like_fold"/>
</dbReference>
<dbReference type="Gene3D" id="2.60.40.10">
    <property type="entry name" value="Immunoglobulins"/>
    <property type="match status" value="1"/>
</dbReference>
<sequence length="106" mass="11076">MTCGGPEAQDTWTVVLSLPYGSDVEYKYVVLDQQGGVVSSDSGPGCFAGVNGSADARAEAFGGVDRALQQSAELLDSLADPTHPLMLKADRELADAKRHMGHLLAA</sequence>